<comment type="similarity">
    <text evidence="1 6">Belongs to the iron/manganese superoxide dismutase family.</text>
</comment>
<dbReference type="InterPro" id="IPR036324">
    <property type="entry name" value="Mn/Fe_SOD_N_sf"/>
</dbReference>
<keyword evidence="4 6" id="KW-0560">Oxidoreductase</keyword>
<dbReference type="RefSeq" id="WP_078831170.1">
    <property type="nucleotide sequence ID" value="NZ_FUWH01000004.1"/>
</dbReference>
<evidence type="ECO:0000256" key="4">
    <source>
        <dbReference type="ARBA" id="ARBA00023002"/>
    </source>
</evidence>
<evidence type="ECO:0000259" key="8">
    <source>
        <dbReference type="Pfam" id="PF02777"/>
    </source>
</evidence>
<dbReference type="EC" id="1.15.1.1" evidence="2 6"/>
<dbReference type="STRING" id="413434.SAMN04488132_104194"/>
<proteinExistence type="inferred from homology"/>
<evidence type="ECO:0000256" key="5">
    <source>
        <dbReference type="PIRSR" id="PIRSR000349-1"/>
    </source>
</evidence>
<feature type="binding site" evidence="5">
    <location>
        <position position="121"/>
    </location>
    <ligand>
        <name>Mn(2+)</name>
        <dbReference type="ChEBI" id="CHEBI:29035"/>
    </ligand>
</feature>
<dbReference type="InterPro" id="IPR001189">
    <property type="entry name" value="Mn/Fe_SOD"/>
</dbReference>
<dbReference type="Proteomes" id="UP000190888">
    <property type="component" value="Unassembled WGS sequence"/>
</dbReference>
<dbReference type="GO" id="GO:0004784">
    <property type="term" value="F:superoxide dismutase activity"/>
    <property type="evidence" value="ECO:0007669"/>
    <property type="project" value="UniProtKB-EC"/>
</dbReference>
<feature type="binding site" evidence="5">
    <location>
        <position position="208"/>
    </location>
    <ligand>
        <name>Mn(2+)</name>
        <dbReference type="ChEBI" id="CHEBI:29035"/>
    </ligand>
</feature>
<dbReference type="PANTHER" id="PTHR43595:SF2">
    <property type="entry name" value="SMALL RIBOSOMAL SUBUNIT PROTEIN MS42"/>
    <property type="match status" value="1"/>
</dbReference>
<feature type="domain" description="Manganese/iron superoxide dismutase N-terminal" evidence="7">
    <location>
        <begin position="45"/>
        <end position="129"/>
    </location>
</feature>
<dbReference type="SUPFAM" id="SSF46609">
    <property type="entry name" value="Fe,Mn superoxide dismutase (SOD), N-terminal domain"/>
    <property type="match status" value="1"/>
</dbReference>
<feature type="binding site" evidence="5">
    <location>
        <position position="212"/>
    </location>
    <ligand>
        <name>Mn(2+)</name>
        <dbReference type="ChEBI" id="CHEBI:29035"/>
    </ligand>
</feature>
<keyword evidence="3 5" id="KW-0479">Metal-binding</keyword>
<evidence type="ECO:0000313" key="9">
    <source>
        <dbReference type="EMBL" id="SJZ76701.1"/>
    </source>
</evidence>
<dbReference type="Gene3D" id="1.10.287.990">
    <property type="entry name" value="Fe,Mn superoxide dismutase (SOD) domain"/>
    <property type="match status" value="1"/>
</dbReference>
<dbReference type="PROSITE" id="PS00088">
    <property type="entry name" value="SOD_MN"/>
    <property type="match status" value="1"/>
</dbReference>
<dbReference type="PIRSF" id="PIRSF000349">
    <property type="entry name" value="SODismutase"/>
    <property type="match status" value="1"/>
</dbReference>
<dbReference type="GO" id="GO:0005737">
    <property type="term" value="C:cytoplasm"/>
    <property type="evidence" value="ECO:0007669"/>
    <property type="project" value="TreeGrafter"/>
</dbReference>
<evidence type="ECO:0000256" key="2">
    <source>
        <dbReference type="ARBA" id="ARBA00012682"/>
    </source>
</evidence>
<feature type="binding site" evidence="5">
    <location>
        <position position="69"/>
    </location>
    <ligand>
        <name>Mn(2+)</name>
        <dbReference type="ChEBI" id="CHEBI:29035"/>
    </ligand>
</feature>
<feature type="domain" description="Manganese/iron superoxide dismutase C-terminal" evidence="8">
    <location>
        <begin position="136"/>
        <end position="241"/>
    </location>
</feature>
<dbReference type="InterPro" id="IPR006311">
    <property type="entry name" value="TAT_signal"/>
</dbReference>
<dbReference type="AlphaFoldDB" id="A0A1T4NBR8"/>
<dbReference type="Gene3D" id="3.55.40.20">
    <property type="entry name" value="Iron/manganese superoxide dismutase, C-terminal domain"/>
    <property type="match status" value="1"/>
</dbReference>
<sequence length="245" mass="26906">MSENTSSRRDFIKTTGKAGVAAGLSFTILPAVLQAGTGPAAAAGFTQQPLPYGYNALEPVIDAMTMEIHYTKHAAAYTKNLAEACAAEKVDTGSAKLEDVLRNISKYSAKMRNNGGGHYNHELFWQCMKPGAASKPSGKLADAITQSFGSYETFTTQFSDAGKNRFGSGWAWLVLTADKKLAIGSTPNQDNPLMDVSDLKGTPLLGLDVWEHAYYLKYQNKRPDYISNWWNIVNWDFVQSRFEKA</sequence>
<dbReference type="Pfam" id="PF00081">
    <property type="entry name" value="Sod_Fe_N"/>
    <property type="match status" value="1"/>
</dbReference>
<dbReference type="Pfam" id="PF02777">
    <property type="entry name" value="Sod_Fe_C"/>
    <property type="match status" value="1"/>
</dbReference>
<dbReference type="InterPro" id="IPR019833">
    <property type="entry name" value="Mn/Fe_SOD_BS"/>
</dbReference>
<dbReference type="FunFam" id="3.55.40.20:FF:000001">
    <property type="entry name" value="Superoxide dismutase"/>
    <property type="match status" value="1"/>
</dbReference>
<dbReference type="OrthoDB" id="9803125at2"/>
<dbReference type="EMBL" id="FUWH01000004">
    <property type="protein sequence ID" value="SJZ76701.1"/>
    <property type="molecule type" value="Genomic_DNA"/>
</dbReference>
<name>A0A1T4NBR8_9BACT</name>
<evidence type="ECO:0000256" key="6">
    <source>
        <dbReference type="RuleBase" id="RU000414"/>
    </source>
</evidence>
<comment type="function">
    <text evidence="6">Destroys radicals which are normally produced within the cells and which are toxic to biological systems.</text>
</comment>
<protein>
    <recommendedName>
        <fullName evidence="2 6">Superoxide dismutase</fullName>
        <ecNumber evidence="2 6">1.15.1.1</ecNumber>
    </recommendedName>
</protein>
<dbReference type="SUPFAM" id="SSF54719">
    <property type="entry name" value="Fe,Mn superoxide dismutase (SOD), C-terminal domain"/>
    <property type="match status" value="1"/>
</dbReference>
<accession>A0A1T4NBR8</accession>
<dbReference type="InterPro" id="IPR019832">
    <property type="entry name" value="Mn/Fe_SOD_C"/>
</dbReference>
<comment type="catalytic activity">
    <reaction evidence="6">
        <text>2 superoxide + 2 H(+) = H2O2 + O2</text>
        <dbReference type="Rhea" id="RHEA:20696"/>
        <dbReference type="ChEBI" id="CHEBI:15378"/>
        <dbReference type="ChEBI" id="CHEBI:15379"/>
        <dbReference type="ChEBI" id="CHEBI:16240"/>
        <dbReference type="ChEBI" id="CHEBI:18421"/>
        <dbReference type="EC" id="1.15.1.1"/>
    </reaction>
</comment>
<dbReference type="InterPro" id="IPR019831">
    <property type="entry name" value="Mn/Fe_SOD_N"/>
</dbReference>
<dbReference type="GO" id="GO:0046872">
    <property type="term" value="F:metal ion binding"/>
    <property type="evidence" value="ECO:0007669"/>
    <property type="project" value="UniProtKB-KW"/>
</dbReference>
<gene>
    <name evidence="9" type="ORF">SAMN04488132_104194</name>
</gene>
<evidence type="ECO:0000313" key="10">
    <source>
        <dbReference type="Proteomes" id="UP000190888"/>
    </source>
</evidence>
<dbReference type="PRINTS" id="PR01703">
    <property type="entry name" value="MNSODISMTASE"/>
</dbReference>
<evidence type="ECO:0000256" key="3">
    <source>
        <dbReference type="ARBA" id="ARBA00022723"/>
    </source>
</evidence>
<reference evidence="9 10" key="1">
    <citation type="submission" date="2017-02" db="EMBL/GenBank/DDBJ databases">
        <authorList>
            <person name="Peterson S.W."/>
        </authorList>
    </citation>
    <scope>NUCLEOTIDE SEQUENCE [LARGE SCALE GENOMIC DNA]</scope>
    <source>
        <strain evidence="9 10">DSM 22335</strain>
    </source>
</reference>
<evidence type="ECO:0000256" key="1">
    <source>
        <dbReference type="ARBA" id="ARBA00008714"/>
    </source>
</evidence>
<evidence type="ECO:0000259" key="7">
    <source>
        <dbReference type="Pfam" id="PF00081"/>
    </source>
</evidence>
<dbReference type="PANTHER" id="PTHR43595">
    <property type="entry name" value="37S RIBOSOMAL PROTEIN S26, MITOCHONDRIAL"/>
    <property type="match status" value="1"/>
</dbReference>
<organism evidence="9 10">
    <name type="scientific">Sediminibacterium ginsengisoli</name>
    <dbReference type="NCBI Taxonomy" id="413434"/>
    <lineage>
        <taxon>Bacteria</taxon>
        <taxon>Pseudomonadati</taxon>
        <taxon>Bacteroidota</taxon>
        <taxon>Chitinophagia</taxon>
        <taxon>Chitinophagales</taxon>
        <taxon>Chitinophagaceae</taxon>
        <taxon>Sediminibacterium</taxon>
    </lineage>
</organism>
<keyword evidence="10" id="KW-1185">Reference proteome</keyword>
<dbReference type="InterPro" id="IPR036314">
    <property type="entry name" value="SOD_C_sf"/>
</dbReference>
<dbReference type="PROSITE" id="PS51318">
    <property type="entry name" value="TAT"/>
    <property type="match status" value="1"/>
</dbReference>